<proteinExistence type="predicted"/>
<gene>
    <name evidence="1" type="ORF">D9611_014879</name>
</gene>
<dbReference type="Proteomes" id="UP000541558">
    <property type="component" value="Unassembled WGS sequence"/>
</dbReference>
<organism evidence="1 2">
    <name type="scientific">Ephemerocybe angulata</name>
    <dbReference type="NCBI Taxonomy" id="980116"/>
    <lineage>
        <taxon>Eukaryota</taxon>
        <taxon>Fungi</taxon>
        <taxon>Dikarya</taxon>
        <taxon>Basidiomycota</taxon>
        <taxon>Agaricomycotina</taxon>
        <taxon>Agaricomycetes</taxon>
        <taxon>Agaricomycetidae</taxon>
        <taxon>Agaricales</taxon>
        <taxon>Agaricineae</taxon>
        <taxon>Psathyrellaceae</taxon>
        <taxon>Ephemerocybe</taxon>
    </lineage>
</organism>
<comment type="caution">
    <text evidence="1">The sequence shown here is derived from an EMBL/GenBank/DDBJ whole genome shotgun (WGS) entry which is preliminary data.</text>
</comment>
<evidence type="ECO:0000313" key="2">
    <source>
        <dbReference type="Proteomes" id="UP000541558"/>
    </source>
</evidence>
<reference evidence="1 2" key="1">
    <citation type="journal article" date="2020" name="ISME J.">
        <title>Uncovering the hidden diversity of litter-decomposition mechanisms in mushroom-forming fungi.</title>
        <authorList>
            <person name="Floudas D."/>
            <person name="Bentzer J."/>
            <person name="Ahren D."/>
            <person name="Johansson T."/>
            <person name="Persson P."/>
            <person name="Tunlid A."/>
        </authorList>
    </citation>
    <scope>NUCLEOTIDE SEQUENCE [LARGE SCALE GENOMIC DNA]</scope>
    <source>
        <strain evidence="1 2">CBS 175.51</strain>
    </source>
</reference>
<accession>A0A8H5B6M0</accession>
<dbReference type="AlphaFoldDB" id="A0A8H5B6M0"/>
<name>A0A8H5B6M0_9AGAR</name>
<keyword evidence="2" id="KW-1185">Reference proteome</keyword>
<dbReference type="EMBL" id="JAACJK010000206">
    <property type="protein sequence ID" value="KAF5317601.1"/>
    <property type="molecule type" value="Genomic_DNA"/>
</dbReference>
<protein>
    <submittedName>
        <fullName evidence="1">Uncharacterized protein</fullName>
    </submittedName>
</protein>
<evidence type="ECO:0000313" key="1">
    <source>
        <dbReference type="EMBL" id="KAF5317601.1"/>
    </source>
</evidence>
<dbReference type="OrthoDB" id="3058064at2759"/>
<sequence>MKIERKFFQAADVAASKLGSCASDLVWKLALKEIEAEIPTWHEDDDSDPSQGIRIRIRDVIRNWTFSMPNLNPSAHGFNVNRKFLRLVQILESCEGYGNSFSGIIFEMLRMLNDKLPSFGPSQHQITWIFGHRYDLFDGQISHAYARACTRGKESQLIHLVQRNNDQERQLLSRSSTNAVDVVQWMDTFKRTPRIGLPPPKVVGTSIVYLEGEGEESVDGTYLLHPTTGGRIYPKTPQQF</sequence>